<accession>A0A2W1LR68</accession>
<proteinExistence type="predicted"/>
<evidence type="ECO:0000313" key="2">
    <source>
        <dbReference type="EMBL" id="PZD93907.1"/>
    </source>
</evidence>
<evidence type="ECO:0000256" key="1">
    <source>
        <dbReference type="SAM" id="Coils"/>
    </source>
</evidence>
<comment type="caution">
    <text evidence="2">The sequence shown here is derived from an EMBL/GenBank/DDBJ whole genome shotgun (WGS) entry which is preliminary data.</text>
</comment>
<dbReference type="AlphaFoldDB" id="A0A2W1LR68"/>
<keyword evidence="3" id="KW-1185">Reference proteome</keyword>
<dbReference type="OrthoDB" id="2657928at2"/>
<gene>
    <name evidence="2" type="ORF">DNH61_20635</name>
</gene>
<sequence>MISRWFRQAAGLLALLLFIWFVHPPLASAEQAQEINDEELRLLLEKSLSITELDKEIARIGAQKEQTLGRIRELTQLIERKSVELQEQEAKAGDVIRAYYTGERDSLIGAVLSFQSLPDLFLMLDYFDVIIANDKKSLDGYKEQYRELQKEREKLAEDESRLSSLETSLLAQRERIVRLQSDVDSSLASSGDADRLRVLIDELVAYWETAGMHEVKRYFRALAETMKELPGWLQENPRLMEMNGLSYTLRLPDDELNRFLREQNDLFDNFQFRFENGLIAASGRREGMEISLTGHYLVEDEPVHAIRFYTDELKFNGLTLPDTTVRDLEDSFDLSFYPQRLVSFVKADSVVIEDGELVIKLSVALE</sequence>
<reference evidence="2 3" key="1">
    <citation type="submission" date="2018-06" db="EMBL/GenBank/DDBJ databases">
        <title>Paenibacillus imtechensis sp. nov.</title>
        <authorList>
            <person name="Pinnaka A.K."/>
            <person name="Singh H."/>
            <person name="Kaur M."/>
        </authorList>
    </citation>
    <scope>NUCLEOTIDE SEQUENCE [LARGE SCALE GENOMIC DNA]</scope>
    <source>
        <strain evidence="2 3">SMB1</strain>
    </source>
</reference>
<name>A0A2W1LR68_9BACL</name>
<feature type="coiled-coil region" evidence="1">
    <location>
        <begin position="131"/>
        <end position="168"/>
    </location>
</feature>
<dbReference type="EMBL" id="QKRB01000055">
    <property type="protein sequence ID" value="PZD93907.1"/>
    <property type="molecule type" value="Genomic_DNA"/>
</dbReference>
<evidence type="ECO:0000313" key="3">
    <source>
        <dbReference type="Proteomes" id="UP000249522"/>
    </source>
</evidence>
<dbReference type="RefSeq" id="WP_111148717.1">
    <property type="nucleotide sequence ID" value="NZ_QKRB01000055.1"/>
</dbReference>
<keyword evidence="1" id="KW-0175">Coiled coil</keyword>
<protein>
    <submittedName>
        <fullName evidence="2">Uncharacterized protein</fullName>
    </submittedName>
</protein>
<dbReference type="Proteomes" id="UP000249522">
    <property type="component" value="Unassembled WGS sequence"/>
</dbReference>
<dbReference type="Gene3D" id="6.10.250.3150">
    <property type="match status" value="1"/>
</dbReference>
<organism evidence="2 3">
    <name type="scientific">Paenibacillus sambharensis</name>
    <dbReference type="NCBI Taxonomy" id="1803190"/>
    <lineage>
        <taxon>Bacteria</taxon>
        <taxon>Bacillati</taxon>
        <taxon>Bacillota</taxon>
        <taxon>Bacilli</taxon>
        <taxon>Bacillales</taxon>
        <taxon>Paenibacillaceae</taxon>
        <taxon>Paenibacillus</taxon>
    </lineage>
</organism>